<dbReference type="InterPro" id="IPR025705">
    <property type="entry name" value="Beta_hexosaminidase_sua/sub"/>
</dbReference>
<keyword evidence="3" id="KW-0326">Glycosidase</keyword>
<dbReference type="Proteomes" id="UP000480425">
    <property type="component" value="Unassembled WGS sequence"/>
</dbReference>
<keyword evidence="2 8" id="KW-0378">Hydrolase</keyword>
<evidence type="ECO:0000313" key="8">
    <source>
        <dbReference type="EMBL" id="MQN81982.1"/>
    </source>
</evidence>
<dbReference type="RefSeq" id="WP_153125556.1">
    <property type="nucleotide sequence ID" value="NZ_VZCB01000095.1"/>
</dbReference>
<evidence type="ECO:0000256" key="5">
    <source>
        <dbReference type="SAM" id="SignalP"/>
    </source>
</evidence>
<dbReference type="EMBL" id="VZCB01000095">
    <property type="protein sequence ID" value="MQN81982.1"/>
    <property type="molecule type" value="Genomic_DNA"/>
</dbReference>
<dbReference type="Pfam" id="PF00728">
    <property type="entry name" value="Glyco_hydro_20"/>
    <property type="match status" value="1"/>
</dbReference>
<dbReference type="InterPro" id="IPR015882">
    <property type="entry name" value="HEX_bac_N"/>
</dbReference>
<feature type="signal peptide" evidence="5">
    <location>
        <begin position="1"/>
        <end position="26"/>
    </location>
</feature>
<evidence type="ECO:0000256" key="2">
    <source>
        <dbReference type="ARBA" id="ARBA00022801"/>
    </source>
</evidence>
<evidence type="ECO:0000259" key="7">
    <source>
        <dbReference type="Pfam" id="PF02838"/>
    </source>
</evidence>
<feature type="chain" id="PRO_5026009798" evidence="5">
    <location>
        <begin position="27"/>
        <end position="678"/>
    </location>
</feature>
<accession>A0A6G1U346</accession>
<dbReference type="InterPro" id="IPR015883">
    <property type="entry name" value="Glyco_hydro_20_cat"/>
</dbReference>
<dbReference type="PANTHER" id="PTHR43678">
    <property type="entry name" value="PUTATIVE (AFU_ORTHOLOGUE AFUA_2G00640)-RELATED"/>
    <property type="match status" value="1"/>
</dbReference>
<evidence type="ECO:0000256" key="1">
    <source>
        <dbReference type="ARBA" id="ARBA00006285"/>
    </source>
</evidence>
<proteinExistence type="inferred from homology"/>
<keyword evidence="5" id="KW-0732">Signal</keyword>
<dbReference type="SUPFAM" id="SSF51445">
    <property type="entry name" value="(Trans)glycosidases"/>
    <property type="match status" value="1"/>
</dbReference>
<evidence type="ECO:0000313" key="9">
    <source>
        <dbReference type="Proteomes" id="UP000480425"/>
    </source>
</evidence>
<dbReference type="GO" id="GO:0004563">
    <property type="term" value="F:beta-N-acetylhexosaminidase activity"/>
    <property type="evidence" value="ECO:0007669"/>
    <property type="project" value="InterPro"/>
</dbReference>
<gene>
    <name evidence="8" type="ORF">F7D73_13745</name>
</gene>
<reference evidence="8 9" key="1">
    <citation type="submission" date="2019-09" db="EMBL/GenBank/DDBJ databases">
        <title>Distinct polysaccharide growth profiles of human intestinal Prevotella copri isolates.</title>
        <authorList>
            <person name="Fehlner-Peach H."/>
            <person name="Magnabosco C."/>
            <person name="Raghavan V."/>
            <person name="Scher J.U."/>
            <person name="Tett A."/>
            <person name="Cox L.M."/>
            <person name="Gottsegen C."/>
            <person name="Watters A."/>
            <person name="Wiltshire- Gordon J.D."/>
            <person name="Segata N."/>
            <person name="Bonneau R."/>
            <person name="Littman D.R."/>
        </authorList>
    </citation>
    <scope>NUCLEOTIDE SEQUENCE [LARGE SCALE GENOMIC DNA]</scope>
    <source>
        <strain evidence="9">iA622</strain>
    </source>
</reference>
<protein>
    <submittedName>
        <fullName evidence="8">Family 20 glycosylhydrolase</fullName>
    </submittedName>
</protein>
<organism evidence="8 9">
    <name type="scientific">Segatella copri</name>
    <dbReference type="NCBI Taxonomy" id="165179"/>
    <lineage>
        <taxon>Bacteria</taxon>
        <taxon>Pseudomonadati</taxon>
        <taxon>Bacteroidota</taxon>
        <taxon>Bacteroidia</taxon>
        <taxon>Bacteroidales</taxon>
        <taxon>Prevotellaceae</taxon>
        <taxon>Segatella</taxon>
    </lineage>
</organism>
<dbReference type="SUPFAM" id="SSF55545">
    <property type="entry name" value="beta-N-acetylhexosaminidase-like domain"/>
    <property type="match status" value="1"/>
</dbReference>
<dbReference type="PANTHER" id="PTHR43678:SF1">
    <property type="entry name" value="BETA-N-ACETYLHEXOSAMINIDASE"/>
    <property type="match status" value="1"/>
</dbReference>
<comment type="similarity">
    <text evidence="1">Belongs to the glycosyl hydrolase 20 family.</text>
</comment>
<feature type="active site" description="Proton donor" evidence="4">
    <location>
        <position position="323"/>
    </location>
</feature>
<dbReference type="PRINTS" id="PR00738">
    <property type="entry name" value="GLHYDRLASE20"/>
</dbReference>
<name>A0A6G1U346_9BACT</name>
<dbReference type="InterPro" id="IPR052764">
    <property type="entry name" value="GH20_Enzymes"/>
</dbReference>
<feature type="domain" description="Glycoside hydrolase family 20 catalytic" evidence="6">
    <location>
        <begin position="162"/>
        <end position="481"/>
    </location>
</feature>
<evidence type="ECO:0000256" key="3">
    <source>
        <dbReference type="ARBA" id="ARBA00023295"/>
    </source>
</evidence>
<evidence type="ECO:0000259" key="6">
    <source>
        <dbReference type="Pfam" id="PF00728"/>
    </source>
</evidence>
<evidence type="ECO:0000256" key="4">
    <source>
        <dbReference type="PIRSR" id="PIRSR625705-1"/>
    </source>
</evidence>
<dbReference type="Gene3D" id="3.20.20.80">
    <property type="entry name" value="Glycosidases"/>
    <property type="match status" value="1"/>
</dbReference>
<dbReference type="PROSITE" id="PS51257">
    <property type="entry name" value="PROKAR_LIPOPROTEIN"/>
    <property type="match status" value="1"/>
</dbReference>
<dbReference type="OrthoDB" id="1006965at2"/>
<sequence>MKKNLNDFKRLLLTACCTLVLSCGWATVNEKPFVIPELKQWSGAEGMFTPSGKYVVKGGKNAQKVAKLFAADYHDLVGKTLTPKTGKPSAGDIVLVLQSDRKSARLLGKEGYRLTIGDVTTITASSVEGLVWGTRTVLQLSEQQRSAGFVLPKGSAQDTPAYGLRGFMMDCGRKFIPMSYLRSLVKMMSYYKMNTLQIHLNDNGFRQFFGNDWAKTPAAFRLECDTYPGLTAKDGSYSKAEFIELQKLAEQYGVNIIPEIDVPAHSLAFTLYKPEIGSKEYGMDHLDLFNPETYKFVDGLFKEYLEGKNPVFRGKVVHIGTDEYSNAKKEVVEKFRYFTDHYIKYVESFGKQAAVWGALTHAKGDTKVKSENVMMLCWYNGYADPKEMKRLGYKLVSIPDGLVYIVPAAGYYYDYLNCQYLYDSWTPAQIGNEKFKENDPAILGGMFAVWNDHAGNGITVKDIHDRLFPALQTLSAKCWTGAATSFSFEDFNRLRLALREAPAVNEAARWQKGKQLWIETLNPGQTTGEKEVGYGYRVEFTIEGADEPKGTVLFSSDNAIFYLSDPESGQLGFAHEGYLNKFNYRVEKGKKVTLAITGDNKKTCLYVNGKLREELGPITLYAMQQKDLATFQKSDATATQPIVYNPSAKMHYQRTLVFPLQKAGDFKSRITGVKVEQK</sequence>
<comment type="caution">
    <text evidence="8">The sequence shown here is derived from an EMBL/GenBank/DDBJ whole genome shotgun (WGS) entry which is preliminary data.</text>
</comment>
<dbReference type="InterPro" id="IPR017853">
    <property type="entry name" value="GH"/>
</dbReference>
<feature type="domain" description="Beta-hexosaminidase bacterial type N-terminal" evidence="7">
    <location>
        <begin position="32"/>
        <end position="158"/>
    </location>
</feature>
<dbReference type="Pfam" id="PF02838">
    <property type="entry name" value="Glyco_hydro_20b"/>
    <property type="match status" value="1"/>
</dbReference>
<dbReference type="AlphaFoldDB" id="A0A6G1U346"/>
<dbReference type="InterPro" id="IPR029018">
    <property type="entry name" value="Hex-like_dom2"/>
</dbReference>
<dbReference type="GO" id="GO:0005975">
    <property type="term" value="P:carbohydrate metabolic process"/>
    <property type="evidence" value="ECO:0007669"/>
    <property type="project" value="InterPro"/>
</dbReference>
<dbReference type="Gene3D" id="3.30.379.10">
    <property type="entry name" value="Chitobiase/beta-hexosaminidase domain 2-like"/>
    <property type="match status" value="1"/>
</dbReference>
<dbReference type="CDD" id="cd06564">
    <property type="entry name" value="GH20_DspB_LnbB-like"/>
    <property type="match status" value="1"/>
</dbReference>